<evidence type="ECO:0000256" key="7">
    <source>
        <dbReference type="ARBA" id="ARBA00023180"/>
    </source>
</evidence>
<keyword evidence="2" id="KW-0964">Secreted</keyword>
<keyword evidence="6" id="KW-1015">Disulfide bond</keyword>
<evidence type="ECO:0000256" key="2">
    <source>
        <dbReference type="ARBA" id="ARBA00022525"/>
    </source>
</evidence>
<evidence type="ECO:0000313" key="10">
    <source>
        <dbReference type="EMBL" id="CBY40277.1"/>
    </source>
</evidence>
<dbReference type="InterPro" id="IPR052080">
    <property type="entry name" value="vWF_C/EGF_Fibrillin"/>
</dbReference>
<dbReference type="FunFam" id="2.10.25.10:FF:000038">
    <property type="entry name" value="Fibrillin 2"/>
    <property type="match status" value="1"/>
</dbReference>
<sequence length="445" mass="49715">MKLTSCFSIFLFSANDAKEAAGLNVPFEIEILGGKNCLITQGTALIAKFATEVFVHNTVITIPVDGFAKDYKDYEVSLDHPDLKKPVRCGSKFSSKYIKKQDDNTIEFYCKGVGKTKHLGRLADEAKVFIKKNKVGQCLDFSGVEFHTVQEDLAVWSDWSAWGECFNDVVNRTRSCEGIFCEELIEIESNPQPCLICEDGFEANEDDTECVDVNECIDDSACPLNSLCTNTEGSFTCECEDGLFGDDYNFCIEQRACHPAGEGDCDCQALDLANSTFITNIWNSTDSNCFYEISVQLPQFDVNSWKVNIDWTSQMSIHGLWRAQTDEAKATTHELQATYFNVDEMMDFTIQIKSEIACSLENPVNELILCTEEIEKTESTAVESTTMELMTTVVGEPLTFLTTSEPPLNLSEESCDLVSFESTNVWSEGDGIAGQYKKMVEIHCF</sequence>
<keyword evidence="4" id="KW-0732">Signal</keyword>
<evidence type="ECO:0000256" key="6">
    <source>
        <dbReference type="ARBA" id="ARBA00023157"/>
    </source>
</evidence>
<dbReference type="PROSITE" id="PS50026">
    <property type="entry name" value="EGF_3"/>
    <property type="match status" value="1"/>
</dbReference>
<dbReference type="SMART" id="SM00179">
    <property type="entry name" value="EGF_CA"/>
    <property type="match status" value="1"/>
</dbReference>
<evidence type="ECO:0000259" key="9">
    <source>
        <dbReference type="PROSITE" id="PS50026"/>
    </source>
</evidence>
<dbReference type="Pfam" id="PF07645">
    <property type="entry name" value="EGF_CA"/>
    <property type="match status" value="1"/>
</dbReference>
<dbReference type="PROSITE" id="PS01187">
    <property type="entry name" value="EGF_CA"/>
    <property type="match status" value="1"/>
</dbReference>
<dbReference type="InterPro" id="IPR000742">
    <property type="entry name" value="EGF"/>
</dbReference>
<comment type="caution">
    <text evidence="8">Lacks conserved residue(s) required for the propagation of feature annotation.</text>
</comment>
<dbReference type="InterPro" id="IPR018097">
    <property type="entry name" value="EGF_Ca-bd_CS"/>
</dbReference>
<dbReference type="PROSITE" id="PS00010">
    <property type="entry name" value="ASX_HYDROXYL"/>
    <property type="match status" value="1"/>
</dbReference>
<dbReference type="InterPro" id="IPR001881">
    <property type="entry name" value="EGF-like_Ca-bd_dom"/>
</dbReference>
<evidence type="ECO:0000256" key="3">
    <source>
        <dbReference type="ARBA" id="ARBA00022536"/>
    </source>
</evidence>
<dbReference type="Gene3D" id="2.10.25.10">
    <property type="entry name" value="Laminin"/>
    <property type="match status" value="1"/>
</dbReference>
<evidence type="ECO:0000256" key="4">
    <source>
        <dbReference type="ARBA" id="ARBA00022729"/>
    </source>
</evidence>
<dbReference type="AlphaFoldDB" id="E4YXU4"/>
<organism evidence="10">
    <name type="scientific">Oikopleura dioica</name>
    <name type="common">Tunicate</name>
    <dbReference type="NCBI Taxonomy" id="34765"/>
    <lineage>
        <taxon>Eukaryota</taxon>
        <taxon>Metazoa</taxon>
        <taxon>Chordata</taxon>
        <taxon>Tunicata</taxon>
        <taxon>Appendicularia</taxon>
        <taxon>Copelata</taxon>
        <taxon>Oikopleuridae</taxon>
        <taxon>Oikopleura</taxon>
    </lineage>
</organism>
<dbReference type="InterPro" id="IPR049883">
    <property type="entry name" value="NOTCH1_EGF-like"/>
</dbReference>
<protein>
    <recommendedName>
        <fullName evidence="9">EGF-like domain-containing protein</fullName>
    </recommendedName>
</protein>
<comment type="subcellular location">
    <subcellularLocation>
        <location evidence="1">Secreted</location>
    </subcellularLocation>
</comment>
<keyword evidence="7" id="KW-0325">Glycoprotein</keyword>
<dbReference type="InterPro" id="IPR000152">
    <property type="entry name" value="EGF-type_Asp/Asn_hydroxyl_site"/>
</dbReference>
<feature type="domain" description="EGF-like" evidence="9">
    <location>
        <begin position="212"/>
        <end position="252"/>
    </location>
</feature>
<dbReference type="CDD" id="cd00054">
    <property type="entry name" value="EGF_CA"/>
    <property type="match status" value="1"/>
</dbReference>
<accession>E4YXU4</accession>
<dbReference type="EMBL" id="FN655855">
    <property type="protein sequence ID" value="CBY40277.1"/>
    <property type="molecule type" value="Genomic_DNA"/>
</dbReference>
<evidence type="ECO:0000256" key="1">
    <source>
        <dbReference type="ARBA" id="ARBA00004613"/>
    </source>
</evidence>
<dbReference type="GO" id="GO:0005576">
    <property type="term" value="C:extracellular region"/>
    <property type="evidence" value="ECO:0007669"/>
    <property type="project" value="UniProtKB-SubCell"/>
</dbReference>
<dbReference type="SUPFAM" id="SSF57196">
    <property type="entry name" value="EGF/Laminin"/>
    <property type="match status" value="1"/>
</dbReference>
<evidence type="ECO:0000256" key="5">
    <source>
        <dbReference type="ARBA" id="ARBA00022737"/>
    </source>
</evidence>
<keyword evidence="3 8" id="KW-0245">EGF-like domain</keyword>
<gene>
    <name evidence="10" type="ORF">GSOID_T00022263001</name>
</gene>
<dbReference type="PANTHER" id="PTHR47333:SF4">
    <property type="entry name" value="EGF-LIKE DOMAIN-CONTAINING PROTEIN"/>
    <property type="match status" value="1"/>
</dbReference>
<keyword evidence="5" id="KW-0677">Repeat</keyword>
<evidence type="ECO:0000256" key="8">
    <source>
        <dbReference type="PROSITE-ProRule" id="PRU00076"/>
    </source>
</evidence>
<proteinExistence type="predicted"/>
<dbReference type="PANTHER" id="PTHR47333">
    <property type="entry name" value="VON WILLEBRAND FACTOR C AND EGF DOMAIN-CONTAINING PROTEIN"/>
    <property type="match status" value="1"/>
</dbReference>
<reference evidence="10" key="1">
    <citation type="journal article" date="2010" name="Science">
        <title>Plasticity of animal genome architecture unmasked by rapid evolution of a pelagic tunicate.</title>
        <authorList>
            <person name="Denoeud F."/>
            <person name="Henriet S."/>
            <person name="Mungpakdee S."/>
            <person name="Aury J.M."/>
            <person name="Da Silva C."/>
            <person name="Brinkmann H."/>
            <person name="Mikhaleva J."/>
            <person name="Olsen L.C."/>
            <person name="Jubin C."/>
            <person name="Canestro C."/>
            <person name="Bouquet J.M."/>
            <person name="Danks G."/>
            <person name="Poulain J."/>
            <person name="Campsteijn C."/>
            <person name="Adamski M."/>
            <person name="Cross I."/>
            <person name="Yadetie F."/>
            <person name="Muffato M."/>
            <person name="Louis A."/>
            <person name="Butcher S."/>
            <person name="Tsagkogeorga G."/>
            <person name="Konrad A."/>
            <person name="Singh S."/>
            <person name="Jensen M.F."/>
            <person name="Cong E.H."/>
            <person name="Eikeseth-Otteraa H."/>
            <person name="Noel B."/>
            <person name="Anthouard V."/>
            <person name="Porcel B.M."/>
            <person name="Kachouri-Lafond R."/>
            <person name="Nishino A."/>
            <person name="Ugolini M."/>
            <person name="Chourrout P."/>
            <person name="Nishida H."/>
            <person name="Aasland R."/>
            <person name="Huzurbazar S."/>
            <person name="Westhof E."/>
            <person name="Delsuc F."/>
            <person name="Lehrach H."/>
            <person name="Reinhardt R."/>
            <person name="Weissenbach J."/>
            <person name="Roy S.W."/>
            <person name="Artiguenave F."/>
            <person name="Postlethwait J.H."/>
            <person name="Manak J.R."/>
            <person name="Thompson E.M."/>
            <person name="Jaillon O."/>
            <person name="Du Pasquier L."/>
            <person name="Boudinot P."/>
            <person name="Liberles D.A."/>
            <person name="Volff J.N."/>
            <person name="Philippe H."/>
            <person name="Lenhard B."/>
            <person name="Roest Crollius H."/>
            <person name="Wincker P."/>
            <person name="Chourrout D."/>
        </authorList>
    </citation>
    <scope>NUCLEOTIDE SEQUENCE [LARGE SCALE GENOMIC DNA]</scope>
</reference>
<name>E4YXU4_OIKDI</name>
<dbReference type="Proteomes" id="UP000011014">
    <property type="component" value="Unassembled WGS sequence"/>
</dbReference>
<dbReference type="GO" id="GO:0005509">
    <property type="term" value="F:calcium ion binding"/>
    <property type="evidence" value="ECO:0007669"/>
    <property type="project" value="InterPro"/>
</dbReference>